<keyword evidence="6" id="KW-0285">Flavoprotein</keyword>
<evidence type="ECO:0000256" key="8">
    <source>
        <dbReference type="ARBA" id="ARBA00022723"/>
    </source>
</evidence>
<evidence type="ECO:0000256" key="1">
    <source>
        <dbReference type="ARBA" id="ARBA00004141"/>
    </source>
</evidence>
<dbReference type="GO" id="GO:0045454">
    <property type="term" value="P:cell redox homeostasis"/>
    <property type="evidence" value="ECO:0007669"/>
    <property type="project" value="TreeGrafter"/>
</dbReference>
<evidence type="ECO:0000256" key="16">
    <source>
        <dbReference type="ARBA" id="ARBA00023284"/>
    </source>
</evidence>
<evidence type="ECO:0000256" key="22">
    <source>
        <dbReference type="SAM" id="MobiDB-lite"/>
    </source>
</evidence>
<evidence type="ECO:0000313" key="27">
    <source>
        <dbReference type="Proteomes" id="UP000276133"/>
    </source>
</evidence>
<dbReference type="PANTHER" id="PTHR10681">
    <property type="entry name" value="THIOREDOXIN PEROXIDASE"/>
    <property type="match status" value="1"/>
</dbReference>
<dbReference type="AlphaFoldDB" id="A0A3M7T222"/>
<dbReference type="Gene3D" id="3.40.30.10">
    <property type="entry name" value="Glutaredoxin"/>
    <property type="match status" value="1"/>
</dbReference>
<dbReference type="Gene3D" id="3.40.50.80">
    <property type="entry name" value="Nucleotide-binding domain of ferredoxin-NADP reductase (FNR) module"/>
    <property type="match status" value="1"/>
</dbReference>
<dbReference type="GO" id="GO:0042744">
    <property type="term" value="P:hydrogen peroxide catabolic process"/>
    <property type="evidence" value="ECO:0007669"/>
    <property type="project" value="TreeGrafter"/>
</dbReference>
<evidence type="ECO:0000313" key="26">
    <source>
        <dbReference type="EMBL" id="RNA41959.1"/>
    </source>
</evidence>
<dbReference type="InterPro" id="IPR000778">
    <property type="entry name" value="Cyt_b245_heavy_chain"/>
</dbReference>
<evidence type="ECO:0000256" key="23">
    <source>
        <dbReference type="SAM" id="Phobius"/>
    </source>
</evidence>
<dbReference type="GO" id="GO:0046872">
    <property type="term" value="F:metal ion binding"/>
    <property type="evidence" value="ECO:0007669"/>
    <property type="project" value="UniProtKB-KW"/>
</dbReference>
<dbReference type="FunFam" id="3.40.30.10:FF:000003">
    <property type="entry name" value="Peroxiredoxin 1"/>
    <property type="match status" value="1"/>
</dbReference>
<evidence type="ECO:0000256" key="3">
    <source>
        <dbReference type="ARBA" id="ARBA00013017"/>
    </source>
</evidence>
<dbReference type="InterPro" id="IPR039261">
    <property type="entry name" value="FNR_nucleotide-bd"/>
</dbReference>
<evidence type="ECO:0000256" key="20">
    <source>
        <dbReference type="ARBA" id="ARBA00078288"/>
    </source>
</evidence>
<sequence length="606" mass="69327">IHTVAHVHNLESFVMARNAEYLPSTKAVKEKELLSGLFSTLSLLNKRPNGTFINPVDTENAVPLFEAFKILAGVSGIIMCISLSVMASSSSESIRKSFYNLFWYSHQIFATVYFLFLFIHGAQQVVKHQTNLNDHNPQQCYLIYSEWPVKTKTKQCDIPKFEGNFPVSWIWVLPSIILYLLERLIRFIRSFRKFKLAGFIKHPSNVIELQVKKMNRIKYRAGQYIFLNVSEISYFEWHPFTITSAPDDQYLSVHIRCTGDWTGKLSKKLEEKKELKMSIDGPFGSCAEDVFKYESVVLIGAGIGITPYASILKHIWHESNSITQHIKRLKKVHFFWISSTIDSFEWFGSLLQDLENRIKSSNQPDLLDYKIYLTRGWSLKQAKEIAINNDQEYDLFTGLSQKTNYGKQLSAARVQQPAPDFKGTAVVNGDFKDIQLSDYKGKYLVLFFYPLDFTFVCPTEIIAFSDRMEEFKAINTEVVGVSTDSQFSHLAWINLDRKQGGLGGLKYPLLSDFNKTISRDYDVLVENAGVALRGLFVIDPNGVLRQITVNDLPVGRSVDETLRLVKAFQFVEKYGEVCPADWDSKKNPATIKPNPKESLEYFGKNN</sequence>
<evidence type="ECO:0000256" key="12">
    <source>
        <dbReference type="ARBA" id="ARBA00022989"/>
    </source>
</evidence>
<organism evidence="26 27">
    <name type="scientific">Brachionus plicatilis</name>
    <name type="common">Marine rotifer</name>
    <name type="synonym">Brachionus muelleri</name>
    <dbReference type="NCBI Taxonomy" id="10195"/>
    <lineage>
        <taxon>Eukaryota</taxon>
        <taxon>Metazoa</taxon>
        <taxon>Spiralia</taxon>
        <taxon>Gnathifera</taxon>
        <taxon>Rotifera</taxon>
        <taxon>Eurotatoria</taxon>
        <taxon>Monogononta</taxon>
        <taxon>Pseudotrocha</taxon>
        <taxon>Ploima</taxon>
        <taxon>Brachionidae</taxon>
        <taxon>Brachionus</taxon>
    </lineage>
</organism>
<keyword evidence="9" id="KW-0274">FAD</keyword>
<dbReference type="CDD" id="cd06186">
    <property type="entry name" value="NOX_Duox_like_FAD_NADP"/>
    <property type="match status" value="1"/>
</dbReference>
<comment type="caution">
    <text evidence="26">The sequence shown here is derived from an EMBL/GenBank/DDBJ whole genome shotgun (WGS) entry which is preliminary data.</text>
</comment>
<feature type="region of interest" description="Disordered" evidence="22">
    <location>
        <begin position="585"/>
        <end position="606"/>
    </location>
</feature>
<dbReference type="InterPro" id="IPR019479">
    <property type="entry name" value="Peroxiredoxin_C"/>
</dbReference>
<dbReference type="Pfam" id="PF00578">
    <property type="entry name" value="AhpC-TSA"/>
    <property type="match status" value="1"/>
</dbReference>
<keyword evidence="13 26" id="KW-0560">Oxidoreductase</keyword>
<evidence type="ECO:0000256" key="18">
    <source>
        <dbReference type="ARBA" id="ARBA00049091"/>
    </source>
</evidence>
<reference evidence="26 27" key="1">
    <citation type="journal article" date="2018" name="Sci. Rep.">
        <title>Genomic signatures of local adaptation to the degree of environmental predictability in rotifers.</title>
        <authorList>
            <person name="Franch-Gras L."/>
            <person name="Hahn C."/>
            <person name="Garcia-Roger E.M."/>
            <person name="Carmona M.J."/>
            <person name="Serra M."/>
            <person name="Gomez A."/>
        </authorList>
    </citation>
    <scope>NUCLEOTIDE SEQUENCE [LARGE SCALE GENOMIC DNA]</scope>
    <source>
        <strain evidence="26">HYR1</strain>
    </source>
</reference>
<dbReference type="PROSITE" id="PS51352">
    <property type="entry name" value="THIOREDOXIN_2"/>
    <property type="match status" value="1"/>
</dbReference>
<dbReference type="Pfam" id="PF10417">
    <property type="entry name" value="1-cysPrx_C"/>
    <property type="match status" value="1"/>
</dbReference>
<evidence type="ECO:0000256" key="13">
    <source>
        <dbReference type="ARBA" id="ARBA00023002"/>
    </source>
</evidence>
<dbReference type="InterPro" id="IPR036249">
    <property type="entry name" value="Thioredoxin-like_sf"/>
</dbReference>
<evidence type="ECO:0000256" key="21">
    <source>
        <dbReference type="ARBA" id="ARBA00079296"/>
    </source>
</evidence>
<keyword evidence="10" id="KW-0521">NADP</keyword>
<keyword evidence="27" id="KW-1185">Reference proteome</keyword>
<dbReference type="InterPro" id="IPR000866">
    <property type="entry name" value="AhpC/TSA"/>
</dbReference>
<dbReference type="SUPFAM" id="SSF52343">
    <property type="entry name" value="Ferredoxin reductase-like, C-terminal NADP-linked domain"/>
    <property type="match status" value="1"/>
</dbReference>
<dbReference type="FunFam" id="2.40.30.10:FF:000059">
    <property type="entry name" value="dual oxidase isoform X1"/>
    <property type="match status" value="1"/>
</dbReference>
<evidence type="ECO:0000256" key="17">
    <source>
        <dbReference type="ARBA" id="ARBA00032077"/>
    </source>
</evidence>
<dbReference type="PRINTS" id="PR00466">
    <property type="entry name" value="GP91PHOX"/>
</dbReference>
<evidence type="ECO:0000256" key="7">
    <source>
        <dbReference type="ARBA" id="ARBA00022692"/>
    </source>
</evidence>
<dbReference type="InterPro" id="IPR013121">
    <property type="entry name" value="Fe_red_NAD-bd_6"/>
</dbReference>
<dbReference type="GO" id="GO:0033554">
    <property type="term" value="P:cellular response to stress"/>
    <property type="evidence" value="ECO:0007669"/>
    <property type="project" value="TreeGrafter"/>
</dbReference>
<evidence type="ECO:0000259" key="24">
    <source>
        <dbReference type="PROSITE" id="PS51352"/>
    </source>
</evidence>
<dbReference type="Pfam" id="PF08022">
    <property type="entry name" value="FAD_binding_8"/>
    <property type="match status" value="1"/>
</dbReference>
<dbReference type="EMBL" id="REGN01000430">
    <property type="protein sequence ID" value="RNA41959.1"/>
    <property type="molecule type" value="Genomic_DNA"/>
</dbReference>
<evidence type="ECO:0000256" key="9">
    <source>
        <dbReference type="ARBA" id="ARBA00022827"/>
    </source>
</evidence>
<dbReference type="InterPro" id="IPR017938">
    <property type="entry name" value="Riboflavin_synthase-like_b-brl"/>
</dbReference>
<dbReference type="GO" id="GO:0005829">
    <property type="term" value="C:cytosol"/>
    <property type="evidence" value="ECO:0007669"/>
    <property type="project" value="TreeGrafter"/>
</dbReference>
<evidence type="ECO:0000256" key="15">
    <source>
        <dbReference type="ARBA" id="ARBA00023157"/>
    </source>
</evidence>
<dbReference type="CDD" id="cd03015">
    <property type="entry name" value="PRX_Typ2cys"/>
    <property type="match status" value="1"/>
</dbReference>
<dbReference type="Pfam" id="PF01794">
    <property type="entry name" value="Ferric_reduct"/>
    <property type="match status" value="1"/>
</dbReference>
<evidence type="ECO:0000256" key="2">
    <source>
        <dbReference type="ARBA" id="ARBA00009796"/>
    </source>
</evidence>
<evidence type="ECO:0000256" key="19">
    <source>
        <dbReference type="ARBA" id="ARBA00049908"/>
    </source>
</evidence>
<dbReference type="GO" id="GO:0042742">
    <property type="term" value="P:defense response to bacterium"/>
    <property type="evidence" value="ECO:0007669"/>
    <property type="project" value="UniProtKB-ARBA"/>
</dbReference>
<feature type="domain" description="FAD-binding FR-type" evidence="25">
    <location>
        <begin position="189"/>
        <end position="289"/>
    </location>
</feature>
<evidence type="ECO:0000256" key="14">
    <source>
        <dbReference type="ARBA" id="ARBA00023136"/>
    </source>
</evidence>
<evidence type="ECO:0000256" key="5">
    <source>
        <dbReference type="ARBA" id="ARBA00022559"/>
    </source>
</evidence>
<keyword evidence="16" id="KW-0676">Redox-active center</keyword>
<dbReference type="EC" id="1.11.1.24" evidence="3"/>
<dbReference type="GO" id="GO:0016020">
    <property type="term" value="C:membrane"/>
    <property type="evidence" value="ECO:0007669"/>
    <property type="project" value="UniProtKB-SubCell"/>
</dbReference>
<keyword evidence="5 26" id="KW-0575">Peroxidase</keyword>
<evidence type="ECO:0000259" key="25">
    <source>
        <dbReference type="PROSITE" id="PS51384"/>
    </source>
</evidence>
<dbReference type="SUPFAM" id="SSF52833">
    <property type="entry name" value="Thioredoxin-like"/>
    <property type="match status" value="1"/>
</dbReference>
<gene>
    <name evidence="26" type="ORF">BpHYR1_031497</name>
</gene>
<keyword evidence="11" id="KW-0049">Antioxidant</keyword>
<dbReference type="InterPro" id="IPR050217">
    <property type="entry name" value="Peroxiredoxin"/>
</dbReference>
<feature type="transmembrane region" description="Helical" evidence="23">
    <location>
        <begin position="101"/>
        <end position="122"/>
    </location>
</feature>
<dbReference type="Gene3D" id="2.40.30.10">
    <property type="entry name" value="Translation factors"/>
    <property type="match status" value="1"/>
</dbReference>
<keyword evidence="15" id="KW-1015">Disulfide bond</keyword>
<evidence type="ECO:0000256" key="11">
    <source>
        <dbReference type="ARBA" id="ARBA00022862"/>
    </source>
</evidence>
<dbReference type="GO" id="GO:0008379">
    <property type="term" value="F:thioredoxin peroxidase activity"/>
    <property type="evidence" value="ECO:0007669"/>
    <property type="project" value="TreeGrafter"/>
</dbReference>
<proteinExistence type="inferred from homology"/>
<dbReference type="InterPro" id="IPR013130">
    <property type="entry name" value="Fe3_Rdtase_TM_dom"/>
</dbReference>
<dbReference type="SUPFAM" id="SSF63380">
    <property type="entry name" value="Riboflavin synthase domain-like"/>
    <property type="match status" value="1"/>
</dbReference>
<evidence type="ECO:0000256" key="4">
    <source>
        <dbReference type="ARBA" id="ARBA00018824"/>
    </source>
</evidence>
<dbReference type="InterPro" id="IPR013766">
    <property type="entry name" value="Thioredoxin_domain"/>
</dbReference>
<comment type="subcellular location">
    <subcellularLocation>
        <location evidence="1">Membrane</location>
        <topology evidence="1">Multi-pass membrane protein</topology>
    </subcellularLocation>
</comment>
<evidence type="ECO:0000256" key="10">
    <source>
        <dbReference type="ARBA" id="ARBA00022857"/>
    </source>
</evidence>
<feature type="transmembrane region" description="Helical" evidence="23">
    <location>
        <begin position="70"/>
        <end position="89"/>
    </location>
</feature>
<keyword evidence="12 23" id="KW-1133">Transmembrane helix</keyword>
<dbReference type="GO" id="GO:0106292">
    <property type="term" value="F:superoxide-generating NADPH oxidase activity"/>
    <property type="evidence" value="ECO:0007669"/>
    <property type="project" value="RHEA"/>
</dbReference>
<feature type="domain" description="Thioredoxin" evidence="24">
    <location>
        <begin position="412"/>
        <end position="570"/>
    </location>
</feature>
<protein>
    <recommendedName>
        <fullName evidence="4">Thioredoxin peroxidase</fullName>
        <ecNumber evidence="3">1.11.1.24</ecNumber>
    </recommendedName>
    <alternativeName>
        <fullName evidence="17">Peroxiredoxin</fullName>
    </alternativeName>
    <alternativeName>
        <fullName evidence="20">Thioredoxin-dependent peroxide reductase</fullName>
    </alternativeName>
    <alternativeName>
        <fullName evidence="21">Thioredoxin-dependent peroxiredoxin</fullName>
    </alternativeName>
</protein>
<keyword evidence="14 23" id="KW-0472">Membrane</keyword>
<dbReference type="PROSITE" id="PS51384">
    <property type="entry name" value="FAD_FR"/>
    <property type="match status" value="1"/>
</dbReference>
<comment type="catalytic activity">
    <reaction evidence="18">
        <text>a hydroperoxide + [thioredoxin]-dithiol = an alcohol + [thioredoxin]-disulfide + H2O</text>
        <dbReference type="Rhea" id="RHEA:62620"/>
        <dbReference type="Rhea" id="RHEA-COMP:10698"/>
        <dbReference type="Rhea" id="RHEA-COMP:10700"/>
        <dbReference type="ChEBI" id="CHEBI:15377"/>
        <dbReference type="ChEBI" id="CHEBI:29950"/>
        <dbReference type="ChEBI" id="CHEBI:30879"/>
        <dbReference type="ChEBI" id="CHEBI:35924"/>
        <dbReference type="ChEBI" id="CHEBI:50058"/>
        <dbReference type="EC" id="1.11.1.24"/>
    </reaction>
</comment>
<dbReference type="InterPro" id="IPR017927">
    <property type="entry name" value="FAD-bd_FR_type"/>
</dbReference>
<dbReference type="PANTHER" id="PTHR10681:SF128">
    <property type="entry name" value="THIOREDOXIN-DEPENDENT PEROXIDE REDUCTASE, MITOCHONDRIAL"/>
    <property type="match status" value="1"/>
</dbReference>
<comment type="catalytic activity">
    <reaction evidence="19">
        <text>NADPH + 2 O2 = 2 superoxide + NADP(+) + H(+)</text>
        <dbReference type="Rhea" id="RHEA:63180"/>
        <dbReference type="ChEBI" id="CHEBI:15378"/>
        <dbReference type="ChEBI" id="CHEBI:15379"/>
        <dbReference type="ChEBI" id="CHEBI:18421"/>
        <dbReference type="ChEBI" id="CHEBI:57783"/>
        <dbReference type="ChEBI" id="CHEBI:58349"/>
    </reaction>
</comment>
<dbReference type="GO" id="GO:0009653">
    <property type="term" value="P:anatomical structure morphogenesis"/>
    <property type="evidence" value="ECO:0007669"/>
    <property type="project" value="UniProtKB-ARBA"/>
</dbReference>
<name>A0A3M7T222_BRAPC</name>
<dbReference type="InterPro" id="IPR013112">
    <property type="entry name" value="FAD-bd_8"/>
</dbReference>
<comment type="similarity">
    <text evidence="2">Belongs to the peroxiredoxin family. AhpC/Prx1 subfamily.</text>
</comment>
<dbReference type="Proteomes" id="UP000276133">
    <property type="component" value="Unassembled WGS sequence"/>
</dbReference>
<dbReference type="OrthoDB" id="167398at2759"/>
<accession>A0A3M7T222</accession>
<dbReference type="GO" id="GO:0006979">
    <property type="term" value="P:response to oxidative stress"/>
    <property type="evidence" value="ECO:0007669"/>
    <property type="project" value="TreeGrafter"/>
</dbReference>
<dbReference type="Pfam" id="PF08030">
    <property type="entry name" value="NAD_binding_6"/>
    <property type="match status" value="1"/>
</dbReference>
<keyword evidence="7 23" id="KW-0812">Transmembrane</keyword>
<keyword evidence="8" id="KW-0479">Metal-binding</keyword>
<feature type="transmembrane region" description="Helical" evidence="23">
    <location>
        <begin position="168"/>
        <end position="185"/>
    </location>
</feature>
<feature type="non-terminal residue" evidence="26">
    <location>
        <position position="1"/>
    </location>
</feature>
<evidence type="ECO:0000256" key="6">
    <source>
        <dbReference type="ARBA" id="ARBA00022630"/>
    </source>
</evidence>
<dbReference type="GO" id="GO:0005739">
    <property type="term" value="C:mitochondrion"/>
    <property type="evidence" value="ECO:0007669"/>
    <property type="project" value="TreeGrafter"/>
</dbReference>
<dbReference type="STRING" id="10195.A0A3M7T222"/>